<evidence type="ECO:0000313" key="8">
    <source>
        <dbReference type="Proteomes" id="UP001314903"/>
    </source>
</evidence>
<dbReference type="SUPFAM" id="SSF52833">
    <property type="entry name" value="Thioredoxin-like"/>
    <property type="match status" value="1"/>
</dbReference>
<dbReference type="Proteomes" id="UP001314903">
    <property type="component" value="Unassembled WGS sequence"/>
</dbReference>
<reference evidence="7 8" key="1">
    <citation type="submission" date="2021-03" db="EMBL/GenBank/DDBJ databases">
        <title>Genomic Encyclopedia of Type Strains, Phase IV (KMG-IV): sequencing the most valuable type-strain genomes for metagenomic binning, comparative biology and taxonomic classification.</title>
        <authorList>
            <person name="Goeker M."/>
        </authorList>
    </citation>
    <scope>NUCLEOTIDE SEQUENCE [LARGE SCALE GENOMIC DNA]</scope>
    <source>
        <strain evidence="7 8">DSM 27512</strain>
    </source>
</reference>
<dbReference type="PROSITE" id="PS51352">
    <property type="entry name" value="THIOREDOXIN_2"/>
    <property type="match status" value="1"/>
</dbReference>
<comment type="caution">
    <text evidence="7">The sequence shown here is derived from an EMBL/GenBank/DDBJ whole genome shotgun (WGS) entry which is preliminary data.</text>
</comment>
<keyword evidence="5" id="KW-0676">Redox-active center</keyword>
<keyword evidence="3" id="KW-0049">Antioxidant</keyword>
<dbReference type="InterPro" id="IPR000866">
    <property type="entry name" value="AhpC/TSA"/>
</dbReference>
<evidence type="ECO:0000256" key="2">
    <source>
        <dbReference type="ARBA" id="ARBA00022559"/>
    </source>
</evidence>
<dbReference type="PANTHER" id="PTHR10681">
    <property type="entry name" value="THIOREDOXIN PEROXIDASE"/>
    <property type="match status" value="1"/>
</dbReference>
<dbReference type="InterPro" id="IPR050217">
    <property type="entry name" value="Peroxiredoxin"/>
</dbReference>
<keyword evidence="2" id="KW-0575">Peroxidase</keyword>
<evidence type="ECO:0000313" key="7">
    <source>
        <dbReference type="EMBL" id="MBP2028902.1"/>
    </source>
</evidence>
<dbReference type="PIRSF" id="PIRSF000239">
    <property type="entry name" value="AHPC"/>
    <property type="match status" value="1"/>
</dbReference>
<dbReference type="InterPro" id="IPR024706">
    <property type="entry name" value="Peroxiredoxin_AhpC-typ"/>
</dbReference>
<evidence type="ECO:0000256" key="5">
    <source>
        <dbReference type="ARBA" id="ARBA00023284"/>
    </source>
</evidence>
<feature type="domain" description="Thioredoxin" evidence="6">
    <location>
        <begin position="4"/>
        <end position="164"/>
    </location>
</feature>
<keyword evidence="4" id="KW-0560">Oxidoreductase</keyword>
<protein>
    <submittedName>
        <fullName evidence="7">Alkyl hydroperoxide reductase subunit AhpC</fullName>
    </submittedName>
</protein>
<dbReference type="CDD" id="cd03015">
    <property type="entry name" value="PRX_Typ2cys"/>
    <property type="match status" value="1"/>
</dbReference>
<accession>A0ABS4KM96</accession>
<organism evidence="7 8">
    <name type="scientific">Acetoanaerobium pronyense</name>
    <dbReference type="NCBI Taxonomy" id="1482736"/>
    <lineage>
        <taxon>Bacteria</taxon>
        <taxon>Bacillati</taxon>
        <taxon>Bacillota</taxon>
        <taxon>Clostridia</taxon>
        <taxon>Peptostreptococcales</taxon>
        <taxon>Filifactoraceae</taxon>
        <taxon>Acetoanaerobium</taxon>
    </lineage>
</organism>
<evidence type="ECO:0000256" key="4">
    <source>
        <dbReference type="ARBA" id="ARBA00023002"/>
    </source>
</evidence>
<dbReference type="InterPro" id="IPR013766">
    <property type="entry name" value="Thioredoxin_domain"/>
</dbReference>
<dbReference type="RefSeq" id="WP_209661958.1">
    <property type="nucleotide sequence ID" value="NZ_JAGGLI010000047.1"/>
</dbReference>
<dbReference type="Pfam" id="PF00578">
    <property type="entry name" value="AhpC-TSA"/>
    <property type="match status" value="1"/>
</dbReference>
<evidence type="ECO:0000256" key="1">
    <source>
        <dbReference type="ARBA" id="ARBA00009796"/>
    </source>
</evidence>
<dbReference type="InterPro" id="IPR036249">
    <property type="entry name" value="Thioredoxin-like_sf"/>
</dbReference>
<dbReference type="EMBL" id="JAGGLI010000047">
    <property type="protein sequence ID" value="MBP2028902.1"/>
    <property type="molecule type" value="Genomic_DNA"/>
</dbReference>
<proteinExistence type="inferred from homology"/>
<name>A0ABS4KM96_9FIRM</name>
<dbReference type="Gene3D" id="3.40.30.10">
    <property type="entry name" value="Glutaredoxin"/>
    <property type="match status" value="1"/>
</dbReference>
<evidence type="ECO:0000256" key="3">
    <source>
        <dbReference type="ARBA" id="ARBA00022862"/>
    </source>
</evidence>
<sequence length="181" mass="20159">MIQRMVGLKAPDFKMPGVSGDGERFIDISLNDYKGKWLVMFFYPRDFTFVCPTEIKSMNRFYDEFQKLNAEILGVSTDSEHSHKAWIKADEKDGGIGTLSFPIGADTIHKVSKDYGVYIEEDGAALRGLFIVDPEGILRYAVVHDLNVGRSAQETLRVLQALRAGGLCPADWAPGEDLLTP</sequence>
<evidence type="ECO:0000259" key="6">
    <source>
        <dbReference type="PROSITE" id="PS51352"/>
    </source>
</evidence>
<dbReference type="PANTHER" id="PTHR10681:SF121">
    <property type="entry name" value="ALKYL HYDROPEROXIDE REDUCTASE C"/>
    <property type="match status" value="1"/>
</dbReference>
<keyword evidence="8" id="KW-1185">Reference proteome</keyword>
<gene>
    <name evidence="7" type="ORF">J2Z35_002740</name>
</gene>
<comment type="similarity">
    <text evidence="1">Belongs to the peroxiredoxin family. AhpC/Prx1 subfamily.</text>
</comment>